<dbReference type="PANTHER" id="PTHR43717">
    <property type="entry name" value="ANAEROBIC NITRIC OXIDE REDUCTASE FLAVORUBREDOXIN"/>
    <property type="match status" value="1"/>
</dbReference>
<reference evidence="3" key="1">
    <citation type="journal article" date="2015" name="MBio">
        <title>Genome-resolved metagenomic analysis reveals roles for candidate phyla and other microbial community members in biogeochemical transformations in oil reservoirs.</title>
        <authorList>
            <person name="Hu P."/>
            <person name="Tom L."/>
            <person name="Singh A."/>
            <person name="Thomas B.C."/>
            <person name="Baker B.J."/>
            <person name="Piceno Y.M."/>
            <person name="Andersen G.L."/>
            <person name="Banfield J.F."/>
        </authorList>
    </citation>
    <scope>NUCLEOTIDE SEQUENCE [LARGE SCALE GENOMIC DNA]</scope>
    <source>
        <strain evidence="3">49_2300</strain>
        <strain evidence="2">49_95</strain>
    </source>
</reference>
<dbReference type="InterPro" id="IPR001279">
    <property type="entry name" value="Metallo-B-lactamas"/>
</dbReference>
<dbReference type="PANTHER" id="PTHR43717:SF1">
    <property type="entry name" value="ANAEROBIC NITRIC OXIDE REDUCTASE FLAVORUBREDOXIN"/>
    <property type="match status" value="1"/>
</dbReference>
<dbReference type="Proteomes" id="UP000054307">
    <property type="component" value="Unassembled WGS sequence"/>
</dbReference>
<accession>A0A101E171</accession>
<dbReference type="PATRIC" id="fig|2234.6.peg.2349"/>
<evidence type="ECO:0000259" key="1">
    <source>
        <dbReference type="PROSITE" id="PS50902"/>
    </source>
</evidence>
<evidence type="ECO:0000313" key="5">
    <source>
        <dbReference type="Proteomes" id="UP000054307"/>
    </source>
</evidence>
<sequence length="336" mass="37550">MNPGFEDVLRRNVERYADRIDYVVMNHAEPDHAGAIPFIMESSDALLVTTKKGAEMAKFYYDVPESRVRVVEDGEEISLGEKTLRFIHAPWLHWPETMFTYLVEDGILFPCDFFGCHTAYGFYDDEVPEILYYAQRYFGEIMMPFRSMGKKALEKIKGLKINMIAPSHGPIYRNLEKILSAYEKWTAGETEEKVLVVYATMWGSTERMVNLLTELLMKEGLKVAVHNLASADIGEIAKDLVDSRAIVLGTPTVLGGMHPLALFAANLVKALRPPARYAAVLSSFGWGGGAVKQIEEIVSSLNLEVLGVVEVRAKPSDSDLEKVRKLAEKIAGVVKV</sequence>
<dbReference type="GO" id="GO:0046872">
    <property type="term" value="F:metal ion binding"/>
    <property type="evidence" value="ECO:0007669"/>
    <property type="project" value="InterPro"/>
</dbReference>
<dbReference type="Proteomes" id="UP000054015">
    <property type="component" value="Unassembled WGS sequence"/>
</dbReference>
<dbReference type="CDD" id="cd07709">
    <property type="entry name" value="flavodiiron_proteins_MBL-fold"/>
    <property type="match status" value="1"/>
</dbReference>
<dbReference type="InterPro" id="IPR016440">
    <property type="entry name" value="Rubredoxin-O_OxRdtase"/>
</dbReference>
<dbReference type="InterPro" id="IPR029039">
    <property type="entry name" value="Flavoprotein-like_sf"/>
</dbReference>
<evidence type="ECO:0000313" key="3">
    <source>
        <dbReference type="EMBL" id="KUK06480.1"/>
    </source>
</evidence>
<dbReference type="PROSITE" id="PS50902">
    <property type="entry name" value="FLAVODOXIN_LIKE"/>
    <property type="match status" value="1"/>
</dbReference>
<reference evidence="4 5" key="2">
    <citation type="journal article" date="2015" name="MBio">
        <title>Genome-Resolved Metagenomic Analysis Reveals Roles for Candidate Phyla and Other Microbial Community Members in Biogeochemical Transformations in Oil Reservoirs.</title>
        <authorList>
            <person name="Hu P."/>
            <person name="Tom L."/>
            <person name="Singh A."/>
            <person name="Thomas B.C."/>
            <person name="Baker B.J."/>
            <person name="Piceno Y.M."/>
            <person name="Andersen G.L."/>
            <person name="Banfield J.F."/>
        </authorList>
    </citation>
    <scope>NUCLEOTIDE SEQUENCE [LARGE SCALE GENOMIC DNA]</scope>
</reference>
<dbReference type="InterPro" id="IPR045761">
    <property type="entry name" value="ODP_dom"/>
</dbReference>
<protein>
    <submittedName>
        <fullName evidence="3">Flavoprotein (FprA-1)</fullName>
    </submittedName>
</protein>
<dbReference type="InterPro" id="IPR036866">
    <property type="entry name" value="RibonucZ/Hydroxyglut_hydro"/>
</dbReference>
<dbReference type="GO" id="GO:0016491">
    <property type="term" value="F:oxidoreductase activity"/>
    <property type="evidence" value="ECO:0007669"/>
    <property type="project" value="InterPro"/>
</dbReference>
<dbReference type="InterPro" id="IPR008254">
    <property type="entry name" value="Flavodoxin/NO_synth"/>
</dbReference>
<dbReference type="PIRSF" id="PIRSF005243">
    <property type="entry name" value="ROO"/>
    <property type="match status" value="1"/>
</dbReference>
<dbReference type="GO" id="GO:0010181">
    <property type="term" value="F:FMN binding"/>
    <property type="evidence" value="ECO:0007669"/>
    <property type="project" value="InterPro"/>
</dbReference>
<dbReference type="SUPFAM" id="SSF56281">
    <property type="entry name" value="Metallo-hydrolase/oxidoreductase"/>
    <property type="match status" value="1"/>
</dbReference>
<dbReference type="Gene3D" id="3.60.15.10">
    <property type="entry name" value="Ribonuclease Z/Hydroxyacylglutathione hydrolase-like"/>
    <property type="match status" value="1"/>
</dbReference>
<name>A0A101E171_ARCFL</name>
<dbReference type="AlphaFoldDB" id="A0A101E171"/>
<dbReference type="Pfam" id="PF00258">
    <property type="entry name" value="Flavodoxin_1"/>
    <property type="match status" value="1"/>
</dbReference>
<dbReference type="GO" id="GO:0009055">
    <property type="term" value="F:electron transfer activity"/>
    <property type="evidence" value="ECO:0007669"/>
    <property type="project" value="InterPro"/>
</dbReference>
<dbReference type="Pfam" id="PF19583">
    <property type="entry name" value="ODP"/>
    <property type="match status" value="1"/>
</dbReference>
<dbReference type="SUPFAM" id="SSF52218">
    <property type="entry name" value="Flavoproteins"/>
    <property type="match status" value="1"/>
</dbReference>
<proteinExistence type="predicted"/>
<feature type="domain" description="Flavodoxin-like" evidence="1">
    <location>
        <begin position="194"/>
        <end position="331"/>
    </location>
</feature>
<dbReference type="OMA" id="NHAEQDH"/>
<dbReference type="EMBL" id="LGEQ01000025">
    <property type="protein sequence ID" value="KUJ93414.1"/>
    <property type="molecule type" value="Genomic_DNA"/>
</dbReference>
<dbReference type="Gene3D" id="3.40.50.360">
    <property type="match status" value="1"/>
</dbReference>
<dbReference type="EMBL" id="LGEX01000034">
    <property type="protein sequence ID" value="KUK06480.1"/>
    <property type="molecule type" value="Genomic_DNA"/>
</dbReference>
<evidence type="ECO:0000313" key="4">
    <source>
        <dbReference type="Proteomes" id="UP000054015"/>
    </source>
</evidence>
<dbReference type="SMART" id="SM00849">
    <property type="entry name" value="Lactamase_B"/>
    <property type="match status" value="1"/>
</dbReference>
<organism evidence="3 4">
    <name type="scientific">Archaeoglobus fulgidus</name>
    <dbReference type="NCBI Taxonomy" id="2234"/>
    <lineage>
        <taxon>Archaea</taxon>
        <taxon>Methanobacteriati</taxon>
        <taxon>Methanobacteriota</taxon>
        <taxon>Archaeoglobi</taxon>
        <taxon>Archaeoglobales</taxon>
        <taxon>Archaeoglobaceae</taxon>
        <taxon>Archaeoglobus</taxon>
    </lineage>
</organism>
<evidence type="ECO:0000313" key="2">
    <source>
        <dbReference type="EMBL" id="KUJ93414.1"/>
    </source>
</evidence>
<comment type="caution">
    <text evidence="3">The sequence shown here is derived from an EMBL/GenBank/DDBJ whole genome shotgun (WGS) entry which is preliminary data.</text>
</comment>
<gene>
    <name evidence="2" type="ORF">XD40_1394</name>
    <name evidence="3" type="ORF">XD48_1299</name>
</gene>